<dbReference type="InterPro" id="IPR050278">
    <property type="entry name" value="Serine_Prot_S9B/DPPIV"/>
</dbReference>
<evidence type="ECO:0000259" key="2">
    <source>
        <dbReference type="Pfam" id="PF00326"/>
    </source>
</evidence>
<sequence>MKHFVHRALLTAFLSLWFMSYSSAQLEHLDFDKIYNQGYFSSNYFGPAKWLDGKHYTTLESSEYASKGRDIVQYNAESGKRTVLVSAVDLIPNGESIPLKIKDYSWSESGEKLLIFTNTKRVWRYHTKGDYWVYDVKSKQLTFLGGDDAEPSTMMFAKLSPDAKKVAYVRLNNIYMQDLETMEISSLTQDGSKHIINGTFDWVYEEELDCRDGFRWSPDGSKIAYWQLDSEEIRSFSLIDNTSSNYSKVIDLPYPKVGEQNSSARIGIVDINTSKTKWLPIEGDSREHYLARMYWTPNSESLMIQQLNRKQNQNKLLLADADASSVKNVYTEVDEAWVAVYDDFMWLDHGKKYLWSSEKDGWKHVYVGKTNGGDQQVITPYEFDVISISLVDEKGGWIYYVASPQNATQRYLFKSRLDGKGKPRRITPVELDGTNKYQIAPNAKWAIHKHSSFTEPEVTSVVRMKDHHIERTLVDNAALRDKIDKMDITEPEFFQVRAEGVDFDGWMIKPVDFDESKKYPVLFFVYGEPAFQTVLDKWTGEKFLFHNALAREGYIVISIDNRGTPAPKGREWRKSIYQKLGVINVADQAAAAKEIAKWDFIDANRMAIWGWSGGGASTLNCMFKYPEVYKVGMAVAPVTDHRLYDNIYQERYMGLINESPEKFFEGSAVNHASGLKGKLLVVHGTGDDNVHYQHTEVLIDELVKHNKLFSLMSYPNRTHGIWEGENTSRHVREVLKSYLKENLKPGPLQVEN</sequence>
<dbReference type="InterPro" id="IPR002469">
    <property type="entry name" value="Peptidase_S9B_N"/>
</dbReference>
<dbReference type="AlphaFoldDB" id="A0AAE3XLT7"/>
<dbReference type="GO" id="GO:0008239">
    <property type="term" value="F:dipeptidyl-peptidase activity"/>
    <property type="evidence" value="ECO:0007669"/>
    <property type="project" value="UniProtKB-EC"/>
</dbReference>
<keyword evidence="5" id="KW-1185">Reference proteome</keyword>
<dbReference type="Gene3D" id="3.40.50.1820">
    <property type="entry name" value="alpha/beta hydrolase"/>
    <property type="match status" value="1"/>
</dbReference>
<dbReference type="EMBL" id="JAVDQD010000001">
    <property type="protein sequence ID" value="MDR6237304.1"/>
    <property type="molecule type" value="Genomic_DNA"/>
</dbReference>
<dbReference type="Pfam" id="PF00930">
    <property type="entry name" value="DPPIV_N"/>
    <property type="match status" value="1"/>
</dbReference>
<dbReference type="PANTHER" id="PTHR11731:SF193">
    <property type="entry name" value="DIPEPTIDYL PEPTIDASE 9"/>
    <property type="match status" value="1"/>
</dbReference>
<feature type="chain" id="PRO_5042216569" evidence="1">
    <location>
        <begin position="25"/>
        <end position="752"/>
    </location>
</feature>
<feature type="domain" description="Peptidase S9 prolyl oligopeptidase catalytic" evidence="2">
    <location>
        <begin position="549"/>
        <end position="744"/>
    </location>
</feature>
<keyword evidence="1" id="KW-0732">Signal</keyword>
<evidence type="ECO:0000313" key="4">
    <source>
        <dbReference type="EMBL" id="MDR6237304.1"/>
    </source>
</evidence>
<protein>
    <submittedName>
        <fullName evidence="4">Dipeptidyl-peptidase-4</fullName>
        <ecNumber evidence="4">3.4.14.5</ecNumber>
    </submittedName>
</protein>
<dbReference type="RefSeq" id="WP_309936757.1">
    <property type="nucleotide sequence ID" value="NZ_AP025305.1"/>
</dbReference>
<dbReference type="Pfam" id="PF00326">
    <property type="entry name" value="Peptidase_S9"/>
    <property type="match status" value="1"/>
</dbReference>
<feature type="domain" description="Dipeptidylpeptidase IV N-terminal" evidence="3">
    <location>
        <begin position="107"/>
        <end position="456"/>
    </location>
</feature>
<gene>
    <name evidence="4" type="ORF">HNQ88_000280</name>
</gene>
<dbReference type="Gene3D" id="2.140.10.30">
    <property type="entry name" value="Dipeptidylpeptidase IV, N-terminal domain"/>
    <property type="match status" value="1"/>
</dbReference>
<dbReference type="Proteomes" id="UP001185092">
    <property type="component" value="Unassembled WGS sequence"/>
</dbReference>
<comment type="caution">
    <text evidence="4">The sequence shown here is derived from an EMBL/GenBank/DDBJ whole genome shotgun (WGS) entry which is preliminary data.</text>
</comment>
<dbReference type="PANTHER" id="PTHR11731">
    <property type="entry name" value="PROTEASE FAMILY S9B,C DIPEPTIDYL-PEPTIDASE IV-RELATED"/>
    <property type="match status" value="1"/>
</dbReference>
<evidence type="ECO:0000256" key="1">
    <source>
        <dbReference type="SAM" id="SignalP"/>
    </source>
</evidence>
<dbReference type="InterPro" id="IPR001375">
    <property type="entry name" value="Peptidase_S9_cat"/>
</dbReference>
<feature type="signal peptide" evidence="1">
    <location>
        <begin position="1"/>
        <end position="24"/>
    </location>
</feature>
<name>A0AAE3XLT7_9BACT</name>
<dbReference type="SUPFAM" id="SSF53474">
    <property type="entry name" value="alpha/beta-Hydrolases"/>
    <property type="match status" value="1"/>
</dbReference>
<keyword evidence="4" id="KW-0378">Hydrolase</keyword>
<dbReference type="SUPFAM" id="SSF82171">
    <property type="entry name" value="DPP6 N-terminal domain-like"/>
    <property type="match status" value="1"/>
</dbReference>
<proteinExistence type="predicted"/>
<dbReference type="GO" id="GO:0008236">
    <property type="term" value="F:serine-type peptidase activity"/>
    <property type="evidence" value="ECO:0007669"/>
    <property type="project" value="InterPro"/>
</dbReference>
<reference evidence="4" key="1">
    <citation type="submission" date="2023-07" db="EMBL/GenBank/DDBJ databases">
        <title>Genomic Encyclopedia of Type Strains, Phase IV (KMG-IV): sequencing the most valuable type-strain genomes for metagenomic binning, comparative biology and taxonomic classification.</title>
        <authorList>
            <person name="Goeker M."/>
        </authorList>
    </citation>
    <scope>NUCLEOTIDE SEQUENCE</scope>
    <source>
        <strain evidence="4">DSM 26174</strain>
    </source>
</reference>
<evidence type="ECO:0000259" key="3">
    <source>
        <dbReference type="Pfam" id="PF00930"/>
    </source>
</evidence>
<dbReference type="EC" id="3.4.14.5" evidence="4"/>
<dbReference type="InterPro" id="IPR029058">
    <property type="entry name" value="AB_hydrolase_fold"/>
</dbReference>
<evidence type="ECO:0000313" key="5">
    <source>
        <dbReference type="Proteomes" id="UP001185092"/>
    </source>
</evidence>
<dbReference type="GO" id="GO:0006508">
    <property type="term" value="P:proteolysis"/>
    <property type="evidence" value="ECO:0007669"/>
    <property type="project" value="InterPro"/>
</dbReference>
<organism evidence="4 5">
    <name type="scientific">Aureibacter tunicatorum</name>
    <dbReference type="NCBI Taxonomy" id="866807"/>
    <lineage>
        <taxon>Bacteria</taxon>
        <taxon>Pseudomonadati</taxon>
        <taxon>Bacteroidota</taxon>
        <taxon>Cytophagia</taxon>
        <taxon>Cytophagales</taxon>
        <taxon>Persicobacteraceae</taxon>
        <taxon>Aureibacter</taxon>
    </lineage>
</organism>
<accession>A0AAE3XLT7</accession>